<dbReference type="AlphaFoldDB" id="A0A0A9GYZ9"/>
<accession>A0A0A9GYZ9</accession>
<reference evidence="1" key="1">
    <citation type="submission" date="2014-09" db="EMBL/GenBank/DDBJ databases">
        <authorList>
            <person name="Magalhaes I.L.F."/>
            <person name="Oliveira U."/>
            <person name="Santos F.R."/>
            <person name="Vidigal T.H.D.A."/>
            <person name="Brescovit A.D."/>
            <person name="Santos A.J."/>
        </authorList>
    </citation>
    <scope>NUCLEOTIDE SEQUENCE</scope>
    <source>
        <tissue evidence="1">Shoot tissue taken approximately 20 cm above the soil surface</tissue>
    </source>
</reference>
<reference evidence="1" key="2">
    <citation type="journal article" date="2015" name="Data Brief">
        <title>Shoot transcriptome of the giant reed, Arundo donax.</title>
        <authorList>
            <person name="Barrero R.A."/>
            <person name="Guerrero F.D."/>
            <person name="Moolhuijzen P."/>
            <person name="Goolsby J.A."/>
            <person name="Tidwell J."/>
            <person name="Bellgard S.E."/>
            <person name="Bellgard M.I."/>
        </authorList>
    </citation>
    <scope>NUCLEOTIDE SEQUENCE</scope>
    <source>
        <tissue evidence="1">Shoot tissue taken approximately 20 cm above the soil surface</tissue>
    </source>
</reference>
<organism evidence="1">
    <name type="scientific">Arundo donax</name>
    <name type="common">Giant reed</name>
    <name type="synonym">Donax arundinaceus</name>
    <dbReference type="NCBI Taxonomy" id="35708"/>
    <lineage>
        <taxon>Eukaryota</taxon>
        <taxon>Viridiplantae</taxon>
        <taxon>Streptophyta</taxon>
        <taxon>Embryophyta</taxon>
        <taxon>Tracheophyta</taxon>
        <taxon>Spermatophyta</taxon>
        <taxon>Magnoliopsida</taxon>
        <taxon>Liliopsida</taxon>
        <taxon>Poales</taxon>
        <taxon>Poaceae</taxon>
        <taxon>PACMAD clade</taxon>
        <taxon>Arundinoideae</taxon>
        <taxon>Arundineae</taxon>
        <taxon>Arundo</taxon>
    </lineage>
</organism>
<name>A0A0A9GYZ9_ARUDO</name>
<proteinExistence type="predicted"/>
<protein>
    <submittedName>
        <fullName evidence="1">Uncharacterized protein</fullName>
    </submittedName>
</protein>
<sequence length="41" mass="4690">MLKHVYWSPCQCPKLQLKKNGGSSSKSNIALRKKKQYCHVA</sequence>
<dbReference type="EMBL" id="GBRH01167701">
    <property type="protein sequence ID" value="JAE30195.1"/>
    <property type="molecule type" value="Transcribed_RNA"/>
</dbReference>
<evidence type="ECO:0000313" key="1">
    <source>
        <dbReference type="EMBL" id="JAE30195.1"/>
    </source>
</evidence>